<evidence type="ECO:0000313" key="2">
    <source>
        <dbReference type="EMBL" id="TWT24199.1"/>
    </source>
</evidence>
<dbReference type="AlphaFoldDB" id="A0A5C5UE12"/>
<dbReference type="RefSeq" id="WP_146324715.1">
    <property type="nucleotide sequence ID" value="NZ_BAABLR010000005.1"/>
</dbReference>
<dbReference type="InterPro" id="IPR054186">
    <property type="entry name" value="DUF6891"/>
</dbReference>
<dbReference type="Pfam" id="PF21831">
    <property type="entry name" value="DUF6891"/>
    <property type="match status" value="1"/>
</dbReference>
<feature type="domain" description="DUF6891" evidence="1">
    <location>
        <begin position="71"/>
        <end position="242"/>
    </location>
</feature>
<accession>A0A5C5UE12</accession>
<gene>
    <name evidence="2" type="ORF">FRX94_08545</name>
</gene>
<reference evidence="2 3" key="1">
    <citation type="submission" date="2019-08" db="EMBL/GenBank/DDBJ databases">
        <authorList>
            <person name="Lei W."/>
        </authorList>
    </citation>
    <scope>NUCLEOTIDE SEQUENCE [LARGE SCALE GENOMIC DNA]</scope>
    <source>
        <strain evidence="2 3">CCUG 58627</strain>
    </source>
</reference>
<dbReference type="EMBL" id="VOHM01000018">
    <property type="protein sequence ID" value="TWT24199.1"/>
    <property type="molecule type" value="Genomic_DNA"/>
</dbReference>
<keyword evidence="3" id="KW-1185">Reference proteome</keyword>
<dbReference type="Proteomes" id="UP000320791">
    <property type="component" value="Unassembled WGS sequence"/>
</dbReference>
<comment type="caution">
    <text evidence="2">The sequence shown here is derived from an EMBL/GenBank/DDBJ whole genome shotgun (WGS) entry which is preliminary data.</text>
</comment>
<organism evidence="2 3">
    <name type="scientific">Corynebacterium canis</name>
    <dbReference type="NCBI Taxonomy" id="679663"/>
    <lineage>
        <taxon>Bacteria</taxon>
        <taxon>Bacillati</taxon>
        <taxon>Actinomycetota</taxon>
        <taxon>Actinomycetes</taxon>
        <taxon>Mycobacteriales</taxon>
        <taxon>Corynebacteriaceae</taxon>
        <taxon>Corynebacterium</taxon>
    </lineage>
</organism>
<evidence type="ECO:0000313" key="3">
    <source>
        <dbReference type="Proteomes" id="UP000320791"/>
    </source>
</evidence>
<name>A0A5C5UE12_9CORY</name>
<sequence length="256" mass="27539">MSDGGFQVEGAGAVVGAGPVNGAGSVDGAGPVDYNAQPAGLRIPPQYLPKGVGDAQAQEFLDILWNNLLMGGDPDFDYLVDYICDYPFFSESEKSRELDSIPLDAAEALAEFLIAQRLAQQETFGQVPPMPITLAFAELERNGIIARENFACCQTCGHDEILGQVADPSQWNAYVFFHQQDAESIFECGAGALAFGLAPGGRAAGLNMSDLIRSTILPTLEKHGVTAKWDGDERTRILLENVNLYYPLESLTPHPS</sequence>
<evidence type="ECO:0000259" key="1">
    <source>
        <dbReference type="Pfam" id="PF21831"/>
    </source>
</evidence>
<proteinExistence type="predicted"/>
<protein>
    <recommendedName>
        <fullName evidence="1">DUF6891 domain-containing protein</fullName>
    </recommendedName>
</protein>
<dbReference type="OrthoDB" id="5515732at2"/>